<dbReference type="InterPro" id="IPR020004">
    <property type="entry name" value="UDP-GlcNAc_Epase"/>
</dbReference>
<sequence>MAKKKILFITGTRADFGKLCSLIDKVSEHTEFEYCIFVTGMHTLSRYGYTVDEVMKKYSSFRLEGGFRNVHVFMNQVHGESMDMVLGNTIFGLSRYVSEYQPDMIVVHGDRVEALAGSIVGSLRNILVAHVEGGELSGTIDELIRHAVSKMAHLHFVANGDSRRRLMQMGEAEETIYPIGSPDVDLMFSPNLPSKESVLAYYNIPFTEYAITLLHPVTTDLEQTKKMAGAVVDAMLDSDDNYIVIYPNNDHGSDIILDEYDRLSGEGRIAVYPSLRVESFLVLLRAAKYLLGNSSAGIRETPCYGVPSINIGSRQDGRFCCSSIINVPGSYDAIVKALADVRKMVPHPPRFEFGRGNSAEQFIKILMDEKTWLTKPQKQFVDHHFALCR</sequence>
<evidence type="ECO:0000313" key="3">
    <source>
        <dbReference type="Proteomes" id="UP000002710"/>
    </source>
</evidence>
<dbReference type="NCBIfam" id="TIGR03568">
    <property type="entry name" value="NeuC_NnaA"/>
    <property type="match status" value="1"/>
</dbReference>
<dbReference type="Gene3D" id="3.40.50.2000">
    <property type="entry name" value="Glycogen Phosphorylase B"/>
    <property type="match status" value="2"/>
</dbReference>
<gene>
    <name evidence="2" type="ordered locus">Dde_3255</name>
</gene>
<evidence type="ECO:0000313" key="2">
    <source>
        <dbReference type="EMBL" id="ABB40049.1"/>
    </source>
</evidence>
<dbReference type="eggNOG" id="COG0381">
    <property type="taxonomic scope" value="Bacteria"/>
</dbReference>
<dbReference type="InterPro" id="IPR003331">
    <property type="entry name" value="UDP_GlcNAc_Epimerase_2_dom"/>
</dbReference>
<dbReference type="EMBL" id="CP000112">
    <property type="protein sequence ID" value="ABB40049.1"/>
    <property type="molecule type" value="Genomic_DNA"/>
</dbReference>
<dbReference type="Proteomes" id="UP000002710">
    <property type="component" value="Chromosome"/>
</dbReference>
<accession>Q30W97</accession>
<dbReference type="HOGENOM" id="CLU_061127_0_0_7"/>
<protein>
    <submittedName>
        <fullName evidence="2">UDP-N-acetyl-D-glucosamine 2-epimerase, UDP-hydrolysing</fullName>
        <ecNumber evidence="2">5.1.3.14</ecNumber>
    </submittedName>
</protein>
<dbReference type="EC" id="5.1.3.14" evidence="2"/>
<keyword evidence="3" id="KW-1185">Reference proteome</keyword>
<dbReference type="SUPFAM" id="SSF53756">
    <property type="entry name" value="UDP-Glycosyltransferase/glycogen phosphorylase"/>
    <property type="match status" value="1"/>
</dbReference>
<dbReference type="STRING" id="207559.Dde_3255"/>
<dbReference type="KEGG" id="dde:Dde_3255"/>
<feature type="domain" description="UDP-N-acetylglucosamine 2-epimerase" evidence="1">
    <location>
        <begin position="25"/>
        <end position="366"/>
    </location>
</feature>
<evidence type="ECO:0000259" key="1">
    <source>
        <dbReference type="Pfam" id="PF02350"/>
    </source>
</evidence>
<dbReference type="InterPro" id="IPR029767">
    <property type="entry name" value="WecB-like"/>
</dbReference>
<dbReference type="GO" id="GO:0008761">
    <property type="term" value="F:UDP-N-acetylglucosamine 2-epimerase activity"/>
    <property type="evidence" value="ECO:0007669"/>
    <property type="project" value="UniProtKB-EC"/>
</dbReference>
<dbReference type="GO" id="GO:0004553">
    <property type="term" value="F:hydrolase activity, hydrolyzing O-glycosyl compounds"/>
    <property type="evidence" value="ECO:0007669"/>
    <property type="project" value="InterPro"/>
</dbReference>
<proteinExistence type="predicted"/>
<dbReference type="GO" id="GO:0006047">
    <property type="term" value="P:UDP-N-acetylglucosamine metabolic process"/>
    <property type="evidence" value="ECO:0007669"/>
    <property type="project" value="InterPro"/>
</dbReference>
<reference evidence="2 3" key="1">
    <citation type="journal article" date="2011" name="J. Bacteriol.">
        <title>Complete genome sequence and updated annotation of Desulfovibrio alaskensis G20.</title>
        <authorList>
            <person name="Hauser L.J."/>
            <person name="Land M.L."/>
            <person name="Brown S.D."/>
            <person name="Larimer F."/>
            <person name="Keller K.L."/>
            <person name="Rapp-Giles B.J."/>
            <person name="Price M.N."/>
            <person name="Lin M."/>
            <person name="Bruce D.C."/>
            <person name="Detter J.C."/>
            <person name="Tapia R."/>
            <person name="Han C.S."/>
            <person name="Goodwin L.A."/>
            <person name="Cheng J.F."/>
            <person name="Pitluck S."/>
            <person name="Copeland A."/>
            <person name="Lucas S."/>
            <person name="Nolan M."/>
            <person name="Lapidus A.L."/>
            <person name="Palumbo A.V."/>
            <person name="Wall J.D."/>
        </authorList>
    </citation>
    <scope>NUCLEOTIDE SEQUENCE [LARGE SCALE GENOMIC DNA]</scope>
    <source>
        <strain evidence="3">ATCC BAA 1058 / DSM 17464 / G20</strain>
    </source>
</reference>
<dbReference type="PANTHER" id="PTHR43174:SF3">
    <property type="entry name" value="UDP-N-ACETYLGLUCOSAMINE 2-EPIMERASE"/>
    <property type="match status" value="1"/>
</dbReference>
<name>Q30W97_OLEA2</name>
<organism evidence="2 3">
    <name type="scientific">Oleidesulfovibrio alaskensis (strain ATCC BAA-1058 / DSM 17464 / G20)</name>
    <name type="common">Desulfovibrio alaskensis</name>
    <dbReference type="NCBI Taxonomy" id="207559"/>
    <lineage>
        <taxon>Bacteria</taxon>
        <taxon>Pseudomonadati</taxon>
        <taxon>Thermodesulfobacteriota</taxon>
        <taxon>Desulfovibrionia</taxon>
        <taxon>Desulfovibrionales</taxon>
        <taxon>Desulfovibrionaceae</taxon>
        <taxon>Oleidesulfovibrio</taxon>
    </lineage>
</organism>
<dbReference type="Pfam" id="PF02350">
    <property type="entry name" value="Epimerase_2"/>
    <property type="match status" value="1"/>
</dbReference>
<dbReference type="AlphaFoldDB" id="Q30W97"/>
<keyword evidence="2" id="KW-0413">Isomerase</keyword>
<dbReference type="PANTHER" id="PTHR43174">
    <property type="entry name" value="UDP-N-ACETYLGLUCOSAMINE 2-EPIMERASE"/>
    <property type="match status" value="1"/>
</dbReference>